<protein>
    <submittedName>
        <fullName evidence="1">LOC107394415-like protein</fullName>
    </submittedName>
</protein>
<proteinExistence type="predicted"/>
<sequence length="350" mass="41401">MVKWQLFTLDHLNICGFGCPPPRHGLQLLYWFANHCLTFDPGDFEDVMKLASDCQPENGVYGFHHFGNTEEILPVLCKHKNKKSRRQLVYYVVGNLNTKTYPKSAELPKFVRENYEMDSSANIDRIIISYQVKNRKVEKVYITEHDDERYGRFQYDRTHEILPELIQALQNPQQELSTFLTQMGYYGDVETQNSDPSDQLILSVMQNDPFESFSEAFSQHVDLNFDPFSYNQQGLHQLSSTGPDHRKVQKKNKKAKTNKRLTIMRQSSWDPRWYQPEDFNKEEEKRTEGRFSWSKLLFGLGAFYLAAKCFRWLMRSCWYQNLHQNHNLFKTIHPRTPRCAAPHVMLVYIY</sequence>
<accession>A0A9D3BR34</accession>
<evidence type="ECO:0000313" key="1">
    <source>
        <dbReference type="EMBL" id="KAF7216624.1"/>
    </source>
</evidence>
<organism evidence="1 2">
    <name type="scientific">Nothobranchius furzeri</name>
    <name type="common">Turquoise killifish</name>
    <dbReference type="NCBI Taxonomy" id="105023"/>
    <lineage>
        <taxon>Eukaryota</taxon>
        <taxon>Metazoa</taxon>
        <taxon>Chordata</taxon>
        <taxon>Craniata</taxon>
        <taxon>Vertebrata</taxon>
        <taxon>Euteleostomi</taxon>
        <taxon>Actinopterygii</taxon>
        <taxon>Neopterygii</taxon>
        <taxon>Teleostei</taxon>
        <taxon>Neoteleostei</taxon>
        <taxon>Acanthomorphata</taxon>
        <taxon>Ovalentaria</taxon>
        <taxon>Atherinomorphae</taxon>
        <taxon>Cyprinodontiformes</taxon>
        <taxon>Nothobranchiidae</taxon>
        <taxon>Nothobranchius</taxon>
    </lineage>
</organism>
<gene>
    <name evidence="1" type="ORF">G4P62_001661</name>
</gene>
<dbReference type="OMA" id="LTQMGYY"/>
<comment type="caution">
    <text evidence="1">The sequence shown here is derived from an EMBL/GenBank/DDBJ whole genome shotgun (WGS) entry which is preliminary data.</text>
</comment>
<dbReference type="PANTHER" id="PTHR38706">
    <property type="entry name" value="SI:CH211-198C19.1-RELATED"/>
    <property type="match status" value="1"/>
</dbReference>
<evidence type="ECO:0000313" key="2">
    <source>
        <dbReference type="Proteomes" id="UP000822369"/>
    </source>
</evidence>
<dbReference type="Proteomes" id="UP000822369">
    <property type="component" value="Chromosome 8"/>
</dbReference>
<dbReference type="AlphaFoldDB" id="A0A9D3BR34"/>
<dbReference type="PANTHER" id="PTHR38706:SF2">
    <property type="match status" value="1"/>
</dbReference>
<name>A0A9D3BR34_NOTFU</name>
<dbReference type="KEGG" id="nfu:107394415"/>
<dbReference type="OrthoDB" id="8961033at2759"/>
<reference evidence="1" key="1">
    <citation type="submission" date="2020-03" db="EMBL/GenBank/DDBJ databases">
        <title>Intra-Species Differences in Population Size shape Life History and Genome Evolution.</title>
        <authorList>
            <person name="Willemsen D."/>
            <person name="Cui R."/>
            <person name="Valenzano D.R."/>
        </authorList>
    </citation>
    <scope>NUCLEOTIDE SEQUENCE</scope>
    <source>
        <strain evidence="1">GRZ</strain>
        <tissue evidence="1">Whole</tissue>
    </source>
</reference>
<dbReference type="EMBL" id="JAAVVJ010000008">
    <property type="protein sequence ID" value="KAF7216624.1"/>
    <property type="molecule type" value="Genomic_DNA"/>
</dbReference>